<evidence type="ECO:0000313" key="3">
    <source>
        <dbReference type="Proteomes" id="UP000786693"/>
    </source>
</evidence>
<reference evidence="2 3" key="1">
    <citation type="submission" date="2021-05" db="EMBL/GenBank/DDBJ databases">
        <title>Bacteria Genome sequencing.</title>
        <authorList>
            <person name="Takabe Y."/>
            <person name="Nakajima Y."/>
            <person name="Suzuki S."/>
            <person name="Shiozaki T."/>
        </authorList>
    </citation>
    <scope>NUCLEOTIDE SEQUENCE [LARGE SCALE GENOMIC DNA]</scope>
    <source>
        <strain evidence="2 3">AI_62</strain>
    </source>
</reference>
<dbReference type="SUPFAM" id="SSF46894">
    <property type="entry name" value="C-terminal effector domain of the bipartite response regulators"/>
    <property type="match status" value="1"/>
</dbReference>
<evidence type="ECO:0000313" key="2">
    <source>
        <dbReference type="EMBL" id="GIT96176.1"/>
    </source>
</evidence>
<organism evidence="2 3">
    <name type="scientific">Jannaschia pagri</name>
    <dbReference type="NCBI Taxonomy" id="2829797"/>
    <lineage>
        <taxon>Bacteria</taxon>
        <taxon>Pseudomonadati</taxon>
        <taxon>Pseudomonadota</taxon>
        <taxon>Alphaproteobacteria</taxon>
        <taxon>Rhodobacterales</taxon>
        <taxon>Roseobacteraceae</taxon>
        <taxon>Jannaschia</taxon>
    </lineage>
</organism>
<dbReference type="Proteomes" id="UP000786693">
    <property type="component" value="Unassembled WGS sequence"/>
</dbReference>
<evidence type="ECO:0000256" key="1">
    <source>
        <dbReference type="SAM" id="MobiDB-lite"/>
    </source>
</evidence>
<dbReference type="Gene3D" id="1.10.10.10">
    <property type="entry name" value="Winged helix-like DNA-binding domain superfamily/Winged helix DNA-binding domain"/>
    <property type="match status" value="1"/>
</dbReference>
<dbReference type="InterPro" id="IPR036388">
    <property type="entry name" value="WH-like_DNA-bd_sf"/>
</dbReference>
<name>A0ABQ4NP50_9RHOB</name>
<dbReference type="EMBL" id="BPFH01000005">
    <property type="protein sequence ID" value="GIT96176.1"/>
    <property type="molecule type" value="Genomic_DNA"/>
</dbReference>
<protein>
    <recommendedName>
        <fullName evidence="4">DNA-binding transcriptional activator of the SARP family</fullName>
    </recommendedName>
</protein>
<keyword evidence="3" id="KW-1185">Reference proteome</keyword>
<feature type="region of interest" description="Disordered" evidence="1">
    <location>
        <begin position="1"/>
        <end position="24"/>
    </location>
</feature>
<proteinExistence type="predicted"/>
<dbReference type="InterPro" id="IPR016032">
    <property type="entry name" value="Sig_transdc_resp-reg_C-effctor"/>
</dbReference>
<comment type="caution">
    <text evidence="2">The sequence shown here is derived from an EMBL/GenBank/DDBJ whole genome shotgun (WGS) entry which is preliminary data.</text>
</comment>
<sequence length="561" mass="60771">MSYIKLNEGLRDPTAPPSDLNGEARGARHRGSVLYLAHIWGDLDIASGGVAGLLPPRTKDKAVLATLLVSPEMRRSRKWLQAILWGDAEPDNAATSLRQTLTRLRRVFQGEEQVLCADRHSVWLTPGKIQVAPRTTADQVLFEGLDVGEEAFEDWLLEQRQALDRAHPAPDVVTSARFVQGLIAPSAPAPSARVRISLVAGIGSMPNDPEVHRLIGRARDRLHALEIFDIGEAATAALAPEGIALRLERPHPSMATAVFLTNGGRDILYTLTEPEFQEDPNAPAAFVDRIFEVLLSLTDGSTTDDAQAVAAQMDMRQVFEGLFIPGSHASSDLMTRVDRAFDMGQSGVLFGLRNAVRMLCYGERLNGHDAIPMDQVLADIRASLWHSPDNGLVHCLAAHCYSLFVRDHSAALDHGRLAVRAAPDSALCWAILALAHLRAQDVKGALGPAQTANAIGQMSRYRPFYDGVSAASHAAAQDFDTALKHAQRSLRQAPDFSSARQLMFLASERTGKASNAETIAASLIQSGQNFGREGITSDISPVNIELLRPAMAESAARLGFH</sequence>
<dbReference type="Gene3D" id="1.25.40.10">
    <property type="entry name" value="Tetratricopeptide repeat domain"/>
    <property type="match status" value="1"/>
</dbReference>
<dbReference type="SUPFAM" id="SSF48452">
    <property type="entry name" value="TPR-like"/>
    <property type="match status" value="1"/>
</dbReference>
<dbReference type="RefSeq" id="WP_220749678.1">
    <property type="nucleotide sequence ID" value="NZ_BPFH01000005.1"/>
</dbReference>
<dbReference type="InterPro" id="IPR011990">
    <property type="entry name" value="TPR-like_helical_dom_sf"/>
</dbReference>
<gene>
    <name evidence="2" type="ORF">JANAI62_27990</name>
</gene>
<accession>A0ABQ4NP50</accession>
<evidence type="ECO:0008006" key="4">
    <source>
        <dbReference type="Google" id="ProtNLM"/>
    </source>
</evidence>